<dbReference type="Gene3D" id="3.30.1120.10">
    <property type="match status" value="1"/>
</dbReference>
<dbReference type="GO" id="GO:0046872">
    <property type="term" value="F:metal ion binding"/>
    <property type="evidence" value="ECO:0007669"/>
    <property type="project" value="UniProtKB-KW"/>
</dbReference>
<comment type="similarity">
    <text evidence="1">Belongs to the sulfatase family.</text>
</comment>
<dbReference type="Pfam" id="PF00884">
    <property type="entry name" value="Sulfatase"/>
    <property type="match status" value="1"/>
</dbReference>
<evidence type="ECO:0000256" key="5">
    <source>
        <dbReference type="SAM" id="SignalP"/>
    </source>
</evidence>
<name>A0A4R5DAA7_9BACT</name>
<protein>
    <submittedName>
        <fullName evidence="7">Sulfatase</fullName>
    </submittedName>
</protein>
<keyword evidence="3" id="KW-0378">Hydrolase</keyword>
<evidence type="ECO:0000256" key="4">
    <source>
        <dbReference type="ARBA" id="ARBA00022837"/>
    </source>
</evidence>
<dbReference type="EMBL" id="SMFL01000015">
    <property type="protein sequence ID" value="TDE10519.1"/>
    <property type="molecule type" value="Genomic_DNA"/>
</dbReference>
<dbReference type="InterPro" id="IPR017850">
    <property type="entry name" value="Alkaline_phosphatase_core_sf"/>
</dbReference>
<dbReference type="OrthoDB" id="9764377at2"/>
<keyword evidence="8" id="KW-1185">Reference proteome</keyword>
<evidence type="ECO:0000256" key="2">
    <source>
        <dbReference type="ARBA" id="ARBA00022723"/>
    </source>
</evidence>
<dbReference type="Gene3D" id="3.40.720.10">
    <property type="entry name" value="Alkaline Phosphatase, subunit A"/>
    <property type="match status" value="1"/>
</dbReference>
<evidence type="ECO:0000256" key="1">
    <source>
        <dbReference type="ARBA" id="ARBA00008779"/>
    </source>
</evidence>
<dbReference type="InterPro" id="IPR000917">
    <property type="entry name" value="Sulfatase_N"/>
</dbReference>
<evidence type="ECO:0000259" key="6">
    <source>
        <dbReference type="Pfam" id="PF00884"/>
    </source>
</evidence>
<comment type="caution">
    <text evidence="7">The sequence shown here is derived from an EMBL/GenBank/DDBJ whole genome shotgun (WGS) entry which is preliminary data.</text>
</comment>
<proteinExistence type="inferred from homology"/>
<reference evidence="7 8" key="1">
    <citation type="submission" date="2019-03" db="EMBL/GenBank/DDBJ databases">
        <title>Dyadobacter AR-3-6 sp. nov., isolated from arctic soil.</title>
        <authorList>
            <person name="Chaudhary D.K."/>
        </authorList>
    </citation>
    <scope>NUCLEOTIDE SEQUENCE [LARGE SCALE GENOMIC DNA]</scope>
    <source>
        <strain evidence="7 8">AR-3-6</strain>
    </source>
</reference>
<dbReference type="PANTHER" id="PTHR42693:SF53">
    <property type="entry name" value="ENDO-4-O-SULFATASE"/>
    <property type="match status" value="1"/>
</dbReference>
<dbReference type="Proteomes" id="UP000294850">
    <property type="component" value="Unassembled WGS sequence"/>
</dbReference>
<dbReference type="PROSITE" id="PS00523">
    <property type="entry name" value="SULFATASE_1"/>
    <property type="match status" value="1"/>
</dbReference>
<dbReference type="InterPro" id="IPR050738">
    <property type="entry name" value="Sulfatase"/>
</dbReference>
<keyword evidence="2" id="KW-0479">Metal-binding</keyword>
<dbReference type="PANTHER" id="PTHR42693">
    <property type="entry name" value="ARYLSULFATASE FAMILY MEMBER"/>
    <property type="match status" value="1"/>
</dbReference>
<dbReference type="AlphaFoldDB" id="A0A4R5DAA7"/>
<dbReference type="SUPFAM" id="SSF53649">
    <property type="entry name" value="Alkaline phosphatase-like"/>
    <property type="match status" value="1"/>
</dbReference>
<organism evidence="7 8">
    <name type="scientific">Dyadobacter psychrotolerans</name>
    <dbReference type="NCBI Taxonomy" id="2541721"/>
    <lineage>
        <taxon>Bacteria</taxon>
        <taxon>Pseudomonadati</taxon>
        <taxon>Bacteroidota</taxon>
        <taxon>Cytophagia</taxon>
        <taxon>Cytophagales</taxon>
        <taxon>Spirosomataceae</taxon>
        <taxon>Dyadobacter</taxon>
    </lineage>
</organism>
<accession>A0A4R5DAA7</accession>
<evidence type="ECO:0000313" key="7">
    <source>
        <dbReference type="EMBL" id="TDE10519.1"/>
    </source>
</evidence>
<dbReference type="CDD" id="cd16145">
    <property type="entry name" value="ARS_like"/>
    <property type="match status" value="1"/>
</dbReference>
<evidence type="ECO:0000256" key="3">
    <source>
        <dbReference type="ARBA" id="ARBA00022801"/>
    </source>
</evidence>
<dbReference type="GO" id="GO:0004065">
    <property type="term" value="F:arylsulfatase activity"/>
    <property type="evidence" value="ECO:0007669"/>
    <property type="project" value="TreeGrafter"/>
</dbReference>
<dbReference type="InterPro" id="IPR024607">
    <property type="entry name" value="Sulfatase_CS"/>
</dbReference>
<keyword evidence="4" id="KW-0106">Calcium</keyword>
<evidence type="ECO:0000313" key="8">
    <source>
        <dbReference type="Proteomes" id="UP000294850"/>
    </source>
</evidence>
<feature type="chain" id="PRO_5020756722" evidence="5">
    <location>
        <begin position="23"/>
        <end position="455"/>
    </location>
</feature>
<dbReference type="RefSeq" id="WP_131961641.1">
    <property type="nucleotide sequence ID" value="NZ_SMFL01000015.1"/>
</dbReference>
<sequence length="455" mass="50595">MIKQIKLLVVCVLLFTKVAAQSPNIIFVLADDLGYADIGVYGQKLIKTPNLDQLAKEGVIFTDFHAGAPVCSPSRSVLITGLNSGHTTIRGNMTKQGGKPGKKGDQTIYRANLSEKDFTIGNLLQQSDYTTAMAGKWHLDGYDTLAAPNHRGFDHFSGWLISYPKTYANGYWPAERYVNGNTKSIDKNRNGNKGAYMDQIATDEAIDFLSGQKNAKKPFFLMVNYNNPHSPLDAPDELLYADKDWTKDAKTYAAMVSNLDQSVGKLKKYLVDNGLSKNTIVFFCSDNGPRSEPTKQLTAVADFFDSNGDLRGYKRDLYEGGIRVPLIVWAPGLVPAGKVNDTPGYFADIMPTFADIAKSKTNFTSDGTSLYPLLKGQKTGAQRFLYWEFFENGFEQAVRFGNWKAIKKDGKIELYDLKTDLGEMRDVSVSNKDIVKKIETYLTTARTESAFWPVD</sequence>
<gene>
    <name evidence="7" type="ORF">E0F88_27950</name>
</gene>
<feature type="signal peptide" evidence="5">
    <location>
        <begin position="1"/>
        <end position="22"/>
    </location>
</feature>
<keyword evidence="5" id="KW-0732">Signal</keyword>
<feature type="domain" description="Sulfatase N-terminal" evidence="6">
    <location>
        <begin position="23"/>
        <end position="357"/>
    </location>
</feature>